<sequence>MKSRVILIPCDSYEKAALDAAVREGFRLWGGIETLASADEPVLFKANLLKRSKPEQAVITHPALMESIAEYFREKGYEHLSYGDSPGTESLKKVAADTGMAKAMERQQVNCGDFDHGIRVDHPQGHLAKSFVLAKEVAKRPAVINVCKMKTHALERMTGAVKNMYGCISGFNKAAGHTIYSDADSFARMLIDLNQCIGPRFCIMDGIVAMEGNGPGSGTPVDMKVILMSDDFVALDSVCCHLMHVDPSLVPTNVHGEQMGYGTWHSENIRVVTPEGEITPEEAGEKYGKPDFDVYRGRQVRPFWRRLNQAMGILRRRPYIDEDRCIHCGICVDACPVEGKAVRFPEGGRGKAAPVYDYKKCIACFCCQEMCPRQAVQVHTPWLRKMMDKLGGR</sequence>
<organism evidence="7 8">
    <name type="scientific">Candidatus Onthocola gallistercoris</name>
    <dbReference type="NCBI Taxonomy" id="2840876"/>
    <lineage>
        <taxon>Bacteria</taxon>
        <taxon>Bacillati</taxon>
        <taxon>Bacillota</taxon>
        <taxon>Bacilli</taxon>
        <taxon>Candidatus Onthocola</taxon>
    </lineage>
</organism>
<evidence type="ECO:0000259" key="6">
    <source>
        <dbReference type="PROSITE" id="PS51379"/>
    </source>
</evidence>
<dbReference type="Proteomes" id="UP000824164">
    <property type="component" value="Unassembled WGS sequence"/>
</dbReference>
<feature type="domain" description="4Fe-4S ferredoxin-type" evidence="6">
    <location>
        <begin position="352"/>
        <end position="381"/>
    </location>
</feature>
<dbReference type="SUPFAM" id="SSF54862">
    <property type="entry name" value="4Fe-4S ferredoxins"/>
    <property type="match status" value="1"/>
</dbReference>
<dbReference type="GO" id="GO:0046872">
    <property type="term" value="F:metal ion binding"/>
    <property type="evidence" value="ECO:0007669"/>
    <property type="project" value="UniProtKB-KW"/>
</dbReference>
<protein>
    <submittedName>
        <fullName evidence="7">DUF362 domain-containing protein</fullName>
    </submittedName>
</protein>
<reference evidence="7" key="1">
    <citation type="submission" date="2020-10" db="EMBL/GenBank/DDBJ databases">
        <authorList>
            <person name="Gilroy R."/>
        </authorList>
    </citation>
    <scope>NUCLEOTIDE SEQUENCE</scope>
    <source>
        <strain evidence="7">CHK187-14744</strain>
    </source>
</reference>
<feature type="domain" description="4Fe-4S ferredoxin-type" evidence="6">
    <location>
        <begin position="316"/>
        <end position="347"/>
    </location>
</feature>
<evidence type="ECO:0000256" key="4">
    <source>
        <dbReference type="ARBA" id="ARBA00023004"/>
    </source>
</evidence>
<evidence type="ECO:0000313" key="8">
    <source>
        <dbReference type="Proteomes" id="UP000824164"/>
    </source>
</evidence>
<dbReference type="Gene3D" id="3.30.70.20">
    <property type="match status" value="1"/>
</dbReference>
<dbReference type="PANTHER" id="PTHR24960:SF76">
    <property type="entry name" value="4FE-4S FERREDOXIN-TYPE DOMAIN-CONTAINING PROTEIN"/>
    <property type="match status" value="1"/>
</dbReference>
<keyword evidence="5" id="KW-0411">Iron-sulfur</keyword>
<keyword evidence="4" id="KW-0408">Iron</keyword>
<evidence type="ECO:0000313" key="7">
    <source>
        <dbReference type="EMBL" id="HIU02647.1"/>
    </source>
</evidence>
<reference evidence="7" key="2">
    <citation type="journal article" date="2021" name="PeerJ">
        <title>Extensive microbial diversity within the chicken gut microbiome revealed by metagenomics and culture.</title>
        <authorList>
            <person name="Gilroy R."/>
            <person name="Ravi A."/>
            <person name="Getino M."/>
            <person name="Pursley I."/>
            <person name="Horton D.L."/>
            <person name="Alikhan N.F."/>
            <person name="Baker D."/>
            <person name="Gharbi K."/>
            <person name="Hall N."/>
            <person name="Watson M."/>
            <person name="Adriaenssens E.M."/>
            <person name="Foster-Nyarko E."/>
            <person name="Jarju S."/>
            <person name="Secka A."/>
            <person name="Antonio M."/>
            <person name="Oren A."/>
            <person name="Chaudhuri R.R."/>
            <person name="La Ragione R."/>
            <person name="Hildebrand F."/>
            <person name="Pallen M.J."/>
        </authorList>
    </citation>
    <scope>NUCLEOTIDE SEQUENCE</scope>
    <source>
        <strain evidence="7">CHK187-14744</strain>
    </source>
</reference>
<dbReference type="GO" id="GO:0051539">
    <property type="term" value="F:4 iron, 4 sulfur cluster binding"/>
    <property type="evidence" value="ECO:0007669"/>
    <property type="project" value="UniProtKB-KW"/>
</dbReference>
<accession>A0A9D1HI96</accession>
<dbReference type="InterPro" id="IPR017900">
    <property type="entry name" value="4Fe4S_Fe_S_CS"/>
</dbReference>
<name>A0A9D1HI96_9FIRM</name>
<gene>
    <name evidence="7" type="ORF">IAB63_05290</name>
</gene>
<dbReference type="InterPro" id="IPR050157">
    <property type="entry name" value="PSI_iron-sulfur_center"/>
</dbReference>
<proteinExistence type="predicted"/>
<keyword evidence="3" id="KW-0479">Metal-binding</keyword>
<dbReference type="PROSITE" id="PS00198">
    <property type="entry name" value="4FE4S_FER_1"/>
    <property type="match status" value="2"/>
</dbReference>
<evidence type="ECO:0000256" key="3">
    <source>
        <dbReference type="ARBA" id="ARBA00022723"/>
    </source>
</evidence>
<dbReference type="PROSITE" id="PS51379">
    <property type="entry name" value="4FE4S_FER_2"/>
    <property type="match status" value="2"/>
</dbReference>
<dbReference type="Pfam" id="PF13237">
    <property type="entry name" value="Fer4_10"/>
    <property type="match status" value="1"/>
</dbReference>
<dbReference type="Pfam" id="PF04015">
    <property type="entry name" value="DUF362"/>
    <property type="match status" value="1"/>
</dbReference>
<evidence type="ECO:0000256" key="5">
    <source>
        <dbReference type="ARBA" id="ARBA00023014"/>
    </source>
</evidence>
<evidence type="ECO:0000256" key="1">
    <source>
        <dbReference type="ARBA" id="ARBA00003532"/>
    </source>
</evidence>
<keyword evidence="2" id="KW-0004">4Fe-4S</keyword>
<dbReference type="PANTHER" id="PTHR24960">
    <property type="entry name" value="PHOTOSYSTEM I IRON-SULFUR CENTER-RELATED"/>
    <property type="match status" value="1"/>
</dbReference>
<evidence type="ECO:0000256" key="2">
    <source>
        <dbReference type="ARBA" id="ARBA00022485"/>
    </source>
</evidence>
<dbReference type="InterPro" id="IPR017896">
    <property type="entry name" value="4Fe4S_Fe-S-bd"/>
</dbReference>
<comment type="function">
    <text evidence="1">Ferredoxins are iron-sulfur proteins that transfer electrons in a wide variety of metabolic reactions.</text>
</comment>
<dbReference type="InterPro" id="IPR007160">
    <property type="entry name" value="DUF362"/>
</dbReference>
<comment type="caution">
    <text evidence="7">The sequence shown here is derived from an EMBL/GenBank/DDBJ whole genome shotgun (WGS) entry which is preliminary data.</text>
</comment>
<dbReference type="EMBL" id="DVLT01000037">
    <property type="protein sequence ID" value="HIU02647.1"/>
    <property type="molecule type" value="Genomic_DNA"/>
</dbReference>
<dbReference type="AlphaFoldDB" id="A0A9D1HI96"/>